<dbReference type="AlphaFoldDB" id="A0A0F9P1W6"/>
<gene>
    <name evidence="1" type="ORF">LCGC14_0956620</name>
</gene>
<organism evidence="1">
    <name type="scientific">marine sediment metagenome</name>
    <dbReference type="NCBI Taxonomy" id="412755"/>
    <lineage>
        <taxon>unclassified sequences</taxon>
        <taxon>metagenomes</taxon>
        <taxon>ecological metagenomes</taxon>
    </lineage>
</organism>
<reference evidence="1" key="1">
    <citation type="journal article" date="2015" name="Nature">
        <title>Complex archaea that bridge the gap between prokaryotes and eukaryotes.</title>
        <authorList>
            <person name="Spang A."/>
            <person name="Saw J.H."/>
            <person name="Jorgensen S.L."/>
            <person name="Zaremba-Niedzwiedzka K."/>
            <person name="Martijn J."/>
            <person name="Lind A.E."/>
            <person name="van Eijk R."/>
            <person name="Schleper C."/>
            <person name="Guy L."/>
            <person name="Ettema T.J."/>
        </authorList>
    </citation>
    <scope>NUCLEOTIDE SEQUENCE</scope>
</reference>
<evidence type="ECO:0000313" key="1">
    <source>
        <dbReference type="EMBL" id="KKN18342.1"/>
    </source>
</evidence>
<protein>
    <submittedName>
        <fullName evidence="1">Uncharacterized protein</fullName>
    </submittedName>
</protein>
<proteinExistence type="predicted"/>
<dbReference type="EMBL" id="LAZR01003436">
    <property type="protein sequence ID" value="KKN18342.1"/>
    <property type="molecule type" value="Genomic_DNA"/>
</dbReference>
<sequence length="85" mass="10140">MNDQKIIEVINKLVGIIKYHKIKNASELKKYIYTHNFSEKNMKQMKELFAEYGEMNVFNCVLSYYSTKLQNTKKNLIKKIKGFKL</sequence>
<accession>A0A0F9P1W6</accession>
<comment type="caution">
    <text evidence="1">The sequence shown here is derived from an EMBL/GenBank/DDBJ whole genome shotgun (WGS) entry which is preliminary data.</text>
</comment>
<name>A0A0F9P1W6_9ZZZZ</name>